<reference evidence="1" key="1">
    <citation type="journal article" date="2015" name="Nature">
        <title>Complex archaea that bridge the gap between prokaryotes and eukaryotes.</title>
        <authorList>
            <person name="Spang A."/>
            <person name="Saw J.H."/>
            <person name="Jorgensen S.L."/>
            <person name="Zaremba-Niedzwiedzka K."/>
            <person name="Martijn J."/>
            <person name="Lind A.E."/>
            <person name="van Eijk R."/>
            <person name="Schleper C."/>
            <person name="Guy L."/>
            <person name="Ettema T.J."/>
        </authorList>
    </citation>
    <scope>NUCLEOTIDE SEQUENCE</scope>
</reference>
<protein>
    <recommendedName>
        <fullName evidence="2">NodB homology domain-containing protein</fullName>
    </recommendedName>
</protein>
<accession>A0A0F9LLN4</accession>
<evidence type="ECO:0000313" key="1">
    <source>
        <dbReference type="EMBL" id="KKM65250.1"/>
    </source>
</evidence>
<dbReference type="InterPro" id="IPR011330">
    <property type="entry name" value="Glyco_hydro/deAcase_b/a-brl"/>
</dbReference>
<organism evidence="1">
    <name type="scientific">marine sediment metagenome</name>
    <dbReference type="NCBI Taxonomy" id="412755"/>
    <lineage>
        <taxon>unclassified sequences</taxon>
        <taxon>metagenomes</taxon>
        <taxon>ecological metagenomes</taxon>
    </lineage>
</organism>
<dbReference type="GO" id="GO:0005975">
    <property type="term" value="P:carbohydrate metabolic process"/>
    <property type="evidence" value="ECO:0007669"/>
    <property type="project" value="InterPro"/>
</dbReference>
<name>A0A0F9LLN4_9ZZZZ</name>
<evidence type="ECO:0008006" key="2">
    <source>
        <dbReference type="Google" id="ProtNLM"/>
    </source>
</evidence>
<proteinExistence type="predicted"/>
<comment type="caution">
    <text evidence="1">The sequence shown here is derived from an EMBL/GenBank/DDBJ whole genome shotgun (WGS) entry which is preliminary data.</text>
</comment>
<gene>
    <name evidence="1" type="ORF">LCGC14_1493200</name>
</gene>
<dbReference type="EMBL" id="LAZR01010757">
    <property type="protein sequence ID" value="KKM65250.1"/>
    <property type="molecule type" value="Genomic_DNA"/>
</dbReference>
<dbReference type="Gene3D" id="3.20.20.370">
    <property type="entry name" value="Glycoside hydrolase/deacetylase"/>
    <property type="match status" value="1"/>
</dbReference>
<dbReference type="Pfam" id="PF10096">
    <property type="entry name" value="DUF2334"/>
    <property type="match status" value="1"/>
</dbReference>
<dbReference type="InterPro" id="IPR018763">
    <property type="entry name" value="DUF2334"/>
</dbReference>
<dbReference type="SUPFAM" id="SSF88713">
    <property type="entry name" value="Glycoside hydrolase/deacetylase"/>
    <property type="match status" value="1"/>
</dbReference>
<dbReference type="AlphaFoldDB" id="A0A0F9LLN4"/>
<sequence length="168" mass="19922">MKLCIDIDDYHSFPKWDCSDVLVNLVSEFPKVKVTLFVTPYINKVPLTDYPQALDRIRDMIQNGNIEVFPHGLTHKWFLKGEFGVCPRVITKKKIKESIEYLKKADIPFKNGYKFPWHIYNNSSLNVLSELNYLLFSNKKVKTFPDKRVIVWNDLENLNKRYIQTEDY</sequence>